<accession>A0ABD3MXX3</accession>
<name>A0ABD3MXX3_9STRA</name>
<feature type="transmembrane region" description="Helical" evidence="2">
    <location>
        <begin position="510"/>
        <end position="532"/>
    </location>
</feature>
<dbReference type="Proteomes" id="UP001530293">
    <property type="component" value="Unassembled WGS sequence"/>
</dbReference>
<gene>
    <name evidence="3" type="ORF">ACHAWU_006871</name>
</gene>
<feature type="transmembrane region" description="Helical" evidence="2">
    <location>
        <begin position="693"/>
        <end position="715"/>
    </location>
</feature>
<feature type="transmembrane region" description="Helical" evidence="2">
    <location>
        <begin position="140"/>
        <end position="161"/>
    </location>
</feature>
<feature type="transmembrane region" description="Helical" evidence="2">
    <location>
        <begin position="105"/>
        <end position="128"/>
    </location>
</feature>
<evidence type="ECO:0000313" key="3">
    <source>
        <dbReference type="EMBL" id="KAL3768770.1"/>
    </source>
</evidence>
<feature type="transmembrane region" description="Helical" evidence="2">
    <location>
        <begin position="390"/>
        <end position="410"/>
    </location>
</feature>
<feature type="transmembrane region" description="Helical" evidence="2">
    <location>
        <begin position="804"/>
        <end position="823"/>
    </location>
</feature>
<keyword evidence="4" id="KW-1185">Reference proteome</keyword>
<feature type="transmembrane region" description="Helical" evidence="2">
    <location>
        <begin position="199"/>
        <end position="221"/>
    </location>
</feature>
<feature type="transmembrane region" description="Helical" evidence="2">
    <location>
        <begin position="439"/>
        <end position="458"/>
    </location>
</feature>
<keyword evidence="2" id="KW-1133">Transmembrane helix</keyword>
<proteinExistence type="predicted"/>
<evidence type="ECO:0000313" key="4">
    <source>
        <dbReference type="Proteomes" id="UP001530293"/>
    </source>
</evidence>
<organism evidence="3 4">
    <name type="scientific">Discostella pseudostelligera</name>
    <dbReference type="NCBI Taxonomy" id="259834"/>
    <lineage>
        <taxon>Eukaryota</taxon>
        <taxon>Sar</taxon>
        <taxon>Stramenopiles</taxon>
        <taxon>Ochrophyta</taxon>
        <taxon>Bacillariophyta</taxon>
        <taxon>Coscinodiscophyceae</taxon>
        <taxon>Thalassiosirophycidae</taxon>
        <taxon>Stephanodiscales</taxon>
        <taxon>Stephanodiscaceae</taxon>
        <taxon>Discostella</taxon>
    </lineage>
</organism>
<feature type="transmembrane region" description="Helical" evidence="2">
    <location>
        <begin position="584"/>
        <end position="604"/>
    </location>
</feature>
<feature type="transmembrane region" description="Helical" evidence="2">
    <location>
        <begin position="327"/>
        <end position="348"/>
    </location>
</feature>
<feature type="transmembrane region" description="Helical" evidence="2">
    <location>
        <begin position="544"/>
        <end position="564"/>
    </location>
</feature>
<feature type="compositionally biased region" description="Polar residues" evidence="1">
    <location>
        <begin position="9"/>
        <end position="25"/>
    </location>
</feature>
<evidence type="ECO:0000256" key="1">
    <source>
        <dbReference type="SAM" id="MobiDB-lite"/>
    </source>
</evidence>
<feature type="transmembrane region" description="Helical" evidence="2">
    <location>
        <begin position="360"/>
        <end position="378"/>
    </location>
</feature>
<comment type="caution">
    <text evidence="3">The sequence shown here is derived from an EMBL/GenBank/DDBJ whole genome shotgun (WGS) entry which is preliminary data.</text>
</comment>
<feature type="region of interest" description="Disordered" evidence="1">
    <location>
        <begin position="1"/>
        <end position="42"/>
    </location>
</feature>
<feature type="transmembrane region" description="Helical" evidence="2">
    <location>
        <begin position="735"/>
        <end position="755"/>
    </location>
</feature>
<sequence>MNMFGRRNANATLSAPNLTETTSDNEGVVGEKQKQRDGDADDGLECTTIAKTNTESNQLQQQEPTTDIEEEILSDTRKNSLNADPLMRIVSTVLPKVEPLPWPTFFCLSIWCTVPAAVYILLFTQMGFGESFYYALSNEFGGYASIFAAFLLIFGFFFYILDIGEWNTAVGNIVRGICMTVMFIAFVIAVMLVSNEHPVGLISLFPLFNPVWMLLVKSLFYRERDARRFVSGLSGPLLLVSLCTLTAFIVWIVWDDDNQWNSVTKVEAAVGTGCQANFDDYPNCENEDGSGGTCFSIDYSTDPQELVFPENCDRLCLNVYSDCSNGFILWCGPVLMCLSLLFLSFFCTFLRAEGTEEKDVFNFGNMWLVVLFILWASASLSGTAAGVSTSLFTITLASLAGSFIFLSASFNYDEQKQTRKAFQTRIHEKYGDSVDIARGLFIVTCFPIVIVYFCLAALNQMVRKIGINPCAQPAFDKNSPEEKAGFVTTRAMKQLTRLRSWNRAKVLTYAVYWGIAFMTMQVLVANLTVVFFSWMIMETANMGLLAVTGIMSAVGVIMFLFPPVPGMPVYLALGIVLTAQGHALLGWTGSIAYSSAVGLVVKLVSGVIQQKVFGESLSHYVKVRQFVGINSTLMKALRLVVGKNGLSLPKVAILIGGPEFLSSFIPCSFWERLDWPTSVLCGIMRLSILQIMLGTLPVIVLIIPSCLTGSLLYMASLVTDTGNPVFDWAGTLSTITASVTAVVQFASMIVAAYYLEQASDKYASEISAIDDDIEVKEADARDEHVRECYKKVTQWNALPMAPKLLLSCSLASITASCYMVQLFDDLCFVEHTLTDSIEENLGGNVGNLFLPLGWAAVGLFVGSIVLLYMFTSWGKNEAKKLAKSEKLVPMLPPNSPRDYS</sequence>
<keyword evidence="2" id="KW-0812">Transmembrane</keyword>
<feature type="transmembrane region" description="Helical" evidence="2">
    <location>
        <begin position="173"/>
        <end position="193"/>
    </location>
</feature>
<feature type="transmembrane region" description="Helical" evidence="2">
    <location>
        <begin position="848"/>
        <end position="870"/>
    </location>
</feature>
<evidence type="ECO:0000256" key="2">
    <source>
        <dbReference type="SAM" id="Phobius"/>
    </source>
</evidence>
<dbReference type="AlphaFoldDB" id="A0ABD3MXX3"/>
<keyword evidence="2" id="KW-0472">Membrane</keyword>
<feature type="compositionally biased region" description="Basic and acidic residues" evidence="1">
    <location>
        <begin position="29"/>
        <end position="38"/>
    </location>
</feature>
<protein>
    <submittedName>
        <fullName evidence="3">Uncharacterized protein</fullName>
    </submittedName>
</protein>
<reference evidence="3 4" key="1">
    <citation type="submission" date="2024-10" db="EMBL/GenBank/DDBJ databases">
        <title>Updated reference genomes for cyclostephanoid diatoms.</title>
        <authorList>
            <person name="Roberts W.R."/>
            <person name="Alverson A.J."/>
        </authorList>
    </citation>
    <scope>NUCLEOTIDE SEQUENCE [LARGE SCALE GENOMIC DNA]</scope>
    <source>
        <strain evidence="3 4">AJA232-27</strain>
    </source>
</reference>
<feature type="transmembrane region" description="Helical" evidence="2">
    <location>
        <begin position="233"/>
        <end position="254"/>
    </location>
</feature>
<dbReference type="EMBL" id="JALLBG020000062">
    <property type="protein sequence ID" value="KAL3768770.1"/>
    <property type="molecule type" value="Genomic_DNA"/>
</dbReference>